<accession>A0A9P7XJ39</accession>
<dbReference type="EMBL" id="JAHRHY010000021">
    <property type="protein sequence ID" value="KAG9062031.1"/>
    <property type="molecule type" value="Genomic_DNA"/>
</dbReference>
<evidence type="ECO:0000259" key="1">
    <source>
        <dbReference type="Pfam" id="PF00462"/>
    </source>
</evidence>
<comment type="caution">
    <text evidence="2">The sequence shown here is derived from an EMBL/GenBank/DDBJ whole genome shotgun (WGS) entry which is preliminary data.</text>
</comment>
<dbReference type="GO" id="GO:0034599">
    <property type="term" value="P:cellular response to oxidative stress"/>
    <property type="evidence" value="ECO:0007669"/>
    <property type="project" value="TreeGrafter"/>
</dbReference>
<dbReference type="InterPro" id="IPR014025">
    <property type="entry name" value="Glutaredoxin_subgr"/>
</dbReference>
<name>A0A9P7XJ39_9FUNG</name>
<dbReference type="GO" id="GO:0005634">
    <property type="term" value="C:nucleus"/>
    <property type="evidence" value="ECO:0007669"/>
    <property type="project" value="TreeGrafter"/>
</dbReference>
<dbReference type="Pfam" id="PF00462">
    <property type="entry name" value="Glutaredoxin"/>
    <property type="match status" value="1"/>
</dbReference>
<dbReference type="OrthoDB" id="418495at2759"/>
<gene>
    <name evidence="2" type="ORF">KI688_006751</name>
</gene>
<protein>
    <recommendedName>
        <fullName evidence="1">Glutaredoxin domain-containing protein</fullName>
    </recommendedName>
</protein>
<sequence>MGESIKALVERLIRKTVFTFLVNDRPLCENKVMFFGKSYCPHCKNAKSVLAAKGVQYKAYEIDLEAKGAEVQDYLQQKTGLRTVPNIFINTHHLGGNSDLIVAKESGKLDKMLGTKSEL</sequence>
<dbReference type="PROSITE" id="PS51354">
    <property type="entry name" value="GLUTAREDOXIN_2"/>
    <property type="match status" value="1"/>
</dbReference>
<dbReference type="SUPFAM" id="SSF52833">
    <property type="entry name" value="Thioredoxin-like"/>
    <property type="match status" value="1"/>
</dbReference>
<dbReference type="InterPro" id="IPR011899">
    <property type="entry name" value="Glutaredoxin_euk/vir"/>
</dbReference>
<dbReference type="Gene3D" id="3.40.30.10">
    <property type="entry name" value="Glutaredoxin"/>
    <property type="match status" value="1"/>
</dbReference>
<reference evidence="2" key="1">
    <citation type="submission" date="2021-06" db="EMBL/GenBank/DDBJ databases">
        <title>Genome Sequence of Mortierella hyaline Strain SCG-10, a Cold-Adapted, Nitrate-Reducing Fungus Isolated from Soil in Minnesota, USA.</title>
        <authorList>
            <person name="Aldossari N."/>
        </authorList>
    </citation>
    <scope>NUCLEOTIDE SEQUENCE</scope>
    <source>
        <strain evidence="2">SCG-10</strain>
    </source>
</reference>
<evidence type="ECO:0000313" key="2">
    <source>
        <dbReference type="EMBL" id="KAG9062031.1"/>
    </source>
</evidence>
<dbReference type="GO" id="GO:0015038">
    <property type="term" value="F:glutathione disulfide oxidoreductase activity"/>
    <property type="evidence" value="ECO:0007669"/>
    <property type="project" value="TreeGrafter"/>
</dbReference>
<dbReference type="PANTHER" id="PTHR45694">
    <property type="entry name" value="GLUTAREDOXIN 2"/>
    <property type="match status" value="1"/>
</dbReference>
<dbReference type="AlphaFoldDB" id="A0A9P7XJ39"/>
<dbReference type="InterPro" id="IPR002109">
    <property type="entry name" value="Glutaredoxin"/>
</dbReference>
<keyword evidence="3" id="KW-1185">Reference proteome</keyword>
<dbReference type="NCBIfam" id="TIGR02180">
    <property type="entry name" value="GRX_euk"/>
    <property type="match status" value="1"/>
</dbReference>
<organism evidence="2 3">
    <name type="scientific">Linnemannia hyalina</name>
    <dbReference type="NCBI Taxonomy" id="64524"/>
    <lineage>
        <taxon>Eukaryota</taxon>
        <taxon>Fungi</taxon>
        <taxon>Fungi incertae sedis</taxon>
        <taxon>Mucoromycota</taxon>
        <taxon>Mortierellomycotina</taxon>
        <taxon>Mortierellomycetes</taxon>
        <taxon>Mortierellales</taxon>
        <taxon>Mortierellaceae</taxon>
        <taxon>Linnemannia</taxon>
    </lineage>
</organism>
<dbReference type="InterPro" id="IPR036249">
    <property type="entry name" value="Thioredoxin-like_sf"/>
</dbReference>
<feature type="domain" description="Glutaredoxin" evidence="1">
    <location>
        <begin position="32"/>
        <end position="93"/>
    </location>
</feature>
<dbReference type="PRINTS" id="PR00160">
    <property type="entry name" value="GLUTAREDOXIN"/>
</dbReference>
<dbReference type="GO" id="GO:0005737">
    <property type="term" value="C:cytoplasm"/>
    <property type="evidence" value="ECO:0007669"/>
    <property type="project" value="TreeGrafter"/>
</dbReference>
<dbReference type="PANTHER" id="PTHR45694:SF18">
    <property type="entry name" value="GLUTAREDOXIN-1-RELATED"/>
    <property type="match status" value="1"/>
</dbReference>
<dbReference type="CDD" id="cd03419">
    <property type="entry name" value="GRX_GRXh_1_2_like"/>
    <property type="match status" value="1"/>
</dbReference>
<evidence type="ECO:0000313" key="3">
    <source>
        <dbReference type="Proteomes" id="UP000707451"/>
    </source>
</evidence>
<proteinExistence type="predicted"/>
<dbReference type="Proteomes" id="UP000707451">
    <property type="component" value="Unassembled WGS sequence"/>
</dbReference>